<dbReference type="HOGENOM" id="CLU_2917831_0_0_4"/>
<dbReference type="Proteomes" id="UP000004105">
    <property type="component" value="Unassembled WGS sequence"/>
</dbReference>
<gene>
    <name evidence="2" type="ORF">HMPREF9123_2669</name>
</gene>
<dbReference type="AlphaFoldDB" id="F2BG12"/>
<comment type="caution">
    <text evidence="2">The sequence shown here is derived from an EMBL/GenBank/DDBJ whole genome shotgun (WGS) entry which is preliminary data.</text>
</comment>
<proteinExistence type="predicted"/>
<name>F2BG12_9NEIS</name>
<evidence type="ECO:0000313" key="2">
    <source>
        <dbReference type="EMBL" id="EGF07133.1"/>
    </source>
</evidence>
<accession>F2BG12</accession>
<dbReference type="EMBL" id="AFAY01000053">
    <property type="protein sequence ID" value="EGF07133.1"/>
    <property type="molecule type" value="Genomic_DNA"/>
</dbReference>
<evidence type="ECO:0000313" key="3">
    <source>
        <dbReference type="Proteomes" id="UP000004105"/>
    </source>
</evidence>
<keyword evidence="3" id="KW-1185">Reference proteome</keyword>
<reference evidence="2 3" key="1">
    <citation type="submission" date="2011-02" db="EMBL/GenBank/DDBJ databases">
        <authorList>
            <person name="Muzny D."/>
            <person name="Qin X."/>
            <person name="Deng J."/>
            <person name="Jiang H."/>
            <person name="Liu Y."/>
            <person name="Qu J."/>
            <person name="Song X.-Z."/>
            <person name="Zhang L."/>
            <person name="Thornton R."/>
            <person name="Coyle M."/>
            <person name="Francisco L."/>
            <person name="Jackson L."/>
            <person name="Javaid M."/>
            <person name="Korchina V."/>
            <person name="Kovar C."/>
            <person name="Mata R."/>
            <person name="Mathew T."/>
            <person name="Ngo R."/>
            <person name="Nguyen L."/>
            <person name="Nguyen N."/>
            <person name="Okwuonu G."/>
            <person name="Ongeri F."/>
            <person name="Pham C."/>
            <person name="Simmons D."/>
            <person name="Wilczek-Boney K."/>
            <person name="Hale W."/>
            <person name="Jakkamsetti A."/>
            <person name="Pham P."/>
            <person name="Ruth R."/>
            <person name="San Lucas F."/>
            <person name="Warren J."/>
            <person name="Zhang J."/>
            <person name="Zhao Z."/>
            <person name="Zhou C."/>
            <person name="Zhu D."/>
            <person name="Lee S."/>
            <person name="Bess C."/>
            <person name="Blankenburg K."/>
            <person name="Forbes L."/>
            <person name="Fu Q."/>
            <person name="Gubbala S."/>
            <person name="Hirani K."/>
            <person name="Jayaseelan J.C."/>
            <person name="Lara F."/>
            <person name="Munidasa M."/>
            <person name="Palculict T."/>
            <person name="Patil S."/>
            <person name="Pu L.-L."/>
            <person name="Saada N."/>
            <person name="Tang L."/>
            <person name="Weissenberger G."/>
            <person name="Zhu Y."/>
            <person name="Hemphill L."/>
            <person name="Shang Y."/>
            <person name="Youmans B."/>
            <person name="Ayvaz T."/>
            <person name="Ross M."/>
            <person name="Santibanez J."/>
            <person name="Aqrawi P."/>
            <person name="Gross S."/>
            <person name="Joshi V."/>
            <person name="Fowler G."/>
            <person name="Nazareth L."/>
            <person name="Reid J."/>
            <person name="Worley K."/>
            <person name="Petrosino J."/>
            <person name="Highlander S."/>
            <person name="Gibbs R."/>
        </authorList>
    </citation>
    <scope>NUCLEOTIDE SEQUENCE [LARGE SCALE GENOMIC DNA]</scope>
    <source>
        <strain evidence="2 3">ATCC BAA-1200</strain>
    </source>
</reference>
<feature type="region of interest" description="Disordered" evidence="1">
    <location>
        <begin position="24"/>
        <end position="61"/>
    </location>
</feature>
<evidence type="ECO:0000256" key="1">
    <source>
        <dbReference type="SAM" id="MobiDB-lite"/>
    </source>
</evidence>
<sequence length="61" mass="6747">MWRSHARGLGLQENADLLKRLGTRASPWGDTPYVSGRGRLKTQLRRSQNAFSDGLRAPPAA</sequence>
<organism evidence="2 3">
    <name type="scientific">Neisseria bacilliformis ATCC BAA-1200</name>
    <dbReference type="NCBI Taxonomy" id="888742"/>
    <lineage>
        <taxon>Bacteria</taxon>
        <taxon>Pseudomonadati</taxon>
        <taxon>Pseudomonadota</taxon>
        <taxon>Betaproteobacteria</taxon>
        <taxon>Neisseriales</taxon>
        <taxon>Neisseriaceae</taxon>
        <taxon>Neisseria</taxon>
    </lineage>
</organism>
<protein>
    <submittedName>
        <fullName evidence="2">Uncharacterized protein</fullName>
    </submittedName>
</protein>